<dbReference type="Pfam" id="PF00350">
    <property type="entry name" value="Dynamin_N"/>
    <property type="match status" value="1"/>
</dbReference>
<feature type="domain" description="EH" evidence="10">
    <location>
        <begin position="10"/>
        <end position="81"/>
    </location>
</feature>
<accession>A0A2Z6MJ99</accession>
<dbReference type="SUPFAM" id="SSF47473">
    <property type="entry name" value="EF-hand"/>
    <property type="match status" value="1"/>
</dbReference>
<dbReference type="InterPro" id="IPR040990">
    <property type="entry name" value="DUF5600"/>
</dbReference>
<dbReference type="GO" id="GO:0005525">
    <property type="term" value="F:GTP binding"/>
    <property type="evidence" value="ECO:0007669"/>
    <property type="project" value="InterPro"/>
</dbReference>
<dbReference type="Pfam" id="PF18150">
    <property type="entry name" value="DUF5600"/>
    <property type="match status" value="1"/>
</dbReference>
<evidence type="ECO:0000256" key="6">
    <source>
        <dbReference type="ARBA" id="ARBA00022741"/>
    </source>
</evidence>
<dbReference type="InterPro" id="IPR030381">
    <property type="entry name" value="G_DYNAMIN_dom"/>
</dbReference>
<dbReference type="PROSITE" id="PS51718">
    <property type="entry name" value="G_DYNAMIN_2"/>
    <property type="match status" value="1"/>
</dbReference>
<organism evidence="13 14">
    <name type="scientific">Trifolium subterraneum</name>
    <name type="common">Subterranean clover</name>
    <dbReference type="NCBI Taxonomy" id="3900"/>
    <lineage>
        <taxon>Eukaryota</taxon>
        <taxon>Viridiplantae</taxon>
        <taxon>Streptophyta</taxon>
        <taxon>Embryophyta</taxon>
        <taxon>Tracheophyta</taxon>
        <taxon>Spermatophyta</taxon>
        <taxon>Magnoliopsida</taxon>
        <taxon>eudicotyledons</taxon>
        <taxon>Gunneridae</taxon>
        <taxon>Pentapetalae</taxon>
        <taxon>rosids</taxon>
        <taxon>fabids</taxon>
        <taxon>Fabales</taxon>
        <taxon>Fabaceae</taxon>
        <taxon>Papilionoideae</taxon>
        <taxon>50 kb inversion clade</taxon>
        <taxon>NPAAA clade</taxon>
        <taxon>Hologalegina</taxon>
        <taxon>IRL clade</taxon>
        <taxon>Trifolieae</taxon>
        <taxon>Trifolium</taxon>
    </lineage>
</organism>
<dbReference type="Pfam" id="PF16880">
    <property type="entry name" value="EHD_N"/>
    <property type="match status" value="1"/>
</dbReference>
<keyword evidence="4" id="KW-0254">Endocytosis</keyword>
<dbReference type="GO" id="GO:0051260">
    <property type="term" value="P:protein homooligomerization"/>
    <property type="evidence" value="ECO:0007669"/>
    <property type="project" value="UniProtKB-ARBA"/>
</dbReference>
<feature type="domain" description="EF-hand" evidence="11">
    <location>
        <begin position="46"/>
        <end position="78"/>
    </location>
</feature>
<dbReference type="Proteomes" id="UP000242715">
    <property type="component" value="Unassembled WGS sequence"/>
</dbReference>
<keyword evidence="5" id="KW-0479">Metal-binding</keyword>
<dbReference type="OrthoDB" id="1716625at2759"/>
<evidence type="ECO:0000256" key="9">
    <source>
        <dbReference type="ARBA" id="ARBA00023136"/>
    </source>
</evidence>
<keyword evidence="9" id="KW-0472">Membrane</keyword>
<dbReference type="Gene3D" id="1.10.268.20">
    <property type="match status" value="1"/>
</dbReference>
<dbReference type="Gene3D" id="1.10.238.10">
    <property type="entry name" value="EF-hand"/>
    <property type="match status" value="1"/>
</dbReference>
<evidence type="ECO:0000259" key="12">
    <source>
        <dbReference type="PROSITE" id="PS51718"/>
    </source>
</evidence>
<dbReference type="Pfam" id="PF12763">
    <property type="entry name" value="EH"/>
    <property type="match status" value="1"/>
</dbReference>
<keyword evidence="3" id="KW-1003">Cell membrane</keyword>
<evidence type="ECO:0000256" key="8">
    <source>
        <dbReference type="ARBA" id="ARBA00022837"/>
    </source>
</evidence>
<dbReference type="Gene3D" id="3.40.50.300">
    <property type="entry name" value="P-loop containing nucleotide triphosphate hydrolases"/>
    <property type="match status" value="1"/>
</dbReference>
<name>A0A2Z6MJ99_TRISU</name>
<evidence type="ECO:0000256" key="2">
    <source>
        <dbReference type="ARBA" id="ARBA00004481"/>
    </source>
</evidence>
<dbReference type="InterPro" id="IPR031692">
    <property type="entry name" value="EHD_N"/>
</dbReference>
<dbReference type="GO" id="GO:0010008">
    <property type="term" value="C:endosome membrane"/>
    <property type="evidence" value="ECO:0007669"/>
    <property type="project" value="UniProtKB-SubCell"/>
</dbReference>
<evidence type="ECO:0000256" key="4">
    <source>
        <dbReference type="ARBA" id="ARBA00022583"/>
    </source>
</evidence>
<dbReference type="PANTHER" id="PTHR11216:SF76">
    <property type="entry name" value="CALCIUM-BINDING EF HAND PROTEIN"/>
    <property type="match status" value="1"/>
</dbReference>
<evidence type="ECO:0000259" key="10">
    <source>
        <dbReference type="PROSITE" id="PS50031"/>
    </source>
</evidence>
<dbReference type="EMBL" id="DF973409">
    <property type="protein sequence ID" value="GAU29893.1"/>
    <property type="molecule type" value="Genomic_DNA"/>
</dbReference>
<keyword evidence="6" id="KW-0547">Nucleotide-binding</keyword>
<evidence type="ECO:0000313" key="14">
    <source>
        <dbReference type="Proteomes" id="UP000242715"/>
    </source>
</evidence>
<dbReference type="PANTHER" id="PTHR11216">
    <property type="entry name" value="EH DOMAIN"/>
    <property type="match status" value="1"/>
</dbReference>
<evidence type="ECO:0000256" key="7">
    <source>
        <dbReference type="ARBA" id="ARBA00022753"/>
    </source>
</evidence>
<proteinExistence type="predicted"/>
<dbReference type="GO" id="GO:0016197">
    <property type="term" value="P:endosomal transport"/>
    <property type="evidence" value="ECO:0007669"/>
    <property type="project" value="TreeGrafter"/>
</dbReference>
<evidence type="ECO:0000256" key="3">
    <source>
        <dbReference type="ARBA" id="ARBA00022475"/>
    </source>
</evidence>
<keyword evidence="7" id="KW-0967">Endosome</keyword>
<dbReference type="FunFam" id="3.40.50.300:FF:000147">
    <property type="entry name" value="EH domain-containing protein 1"/>
    <property type="match status" value="1"/>
</dbReference>
<dbReference type="SUPFAM" id="SSF52540">
    <property type="entry name" value="P-loop containing nucleoside triphosphate hydrolases"/>
    <property type="match status" value="1"/>
</dbReference>
<sequence length="514" mass="58015">MKTEIRSKEETATYQEWFNIADSDGDGRISGNEATKFFALLNLSRSQLKQLWALADNKRQGFLGFSEFVTAMQLVSLAQAGYELNSDILKIQMDKENVKPPLIEGLDTLVAQTKRLAISPLPEVNVTSIVDGLKRLYAERLKPLEVTYRYNDFVSPLLTNSDFDAKPMVMLLGQYSTGKTTFIKHLLKCDYPGAHIGPEPTTDRFVVVMSGPDERSVPGNTIAVDADMPFGGLTTFGGSFLSKFQCSQMPHPLLDEVTIVDTPGVLSGEKQRTQRSYDFTGVVSWFAAKSDVILLLFDPHKLDISDEFKRVISSLRGNEDKIRVVLNKADQVDTQQLMRVYGALMWSLGKVLNTPEVARVYIGSFNDKPANEEFTGPLGKNLFEKEQNDLLADLLDIPKKACDRRINEFVKRARSAKIHAYIMSHLKKEMPAIMGKAKAQQKLTDNLENEFAKVQREYHLPSGDFPSVEHFREVLSGYSIDKFEKLKPKMIQAIDDMLGYEIPELLKKFRNPYD</sequence>
<dbReference type="SMART" id="SM00027">
    <property type="entry name" value="EH"/>
    <property type="match status" value="1"/>
</dbReference>
<dbReference type="PROSITE" id="PS50031">
    <property type="entry name" value="EH"/>
    <property type="match status" value="1"/>
</dbReference>
<dbReference type="CDD" id="cd09913">
    <property type="entry name" value="EHD"/>
    <property type="match status" value="1"/>
</dbReference>
<dbReference type="CDD" id="cd00052">
    <property type="entry name" value="EH"/>
    <property type="match status" value="1"/>
</dbReference>
<evidence type="ECO:0000256" key="1">
    <source>
        <dbReference type="ARBA" id="ARBA00004413"/>
    </source>
</evidence>
<dbReference type="PROSITE" id="PS50222">
    <property type="entry name" value="EF_HAND_2"/>
    <property type="match status" value="2"/>
</dbReference>
<dbReference type="InterPro" id="IPR027417">
    <property type="entry name" value="P-loop_NTPase"/>
</dbReference>
<gene>
    <name evidence="13" type="ORF">TSUD_379830</name>
</gene>
<dbReference type="InterPro" id="IPR000261">
    <property type="entry name" value="EH_dom"/>
</dbReference>
<dbReference type="InterPro" id="IPR002048">
    <property type="entry name" value="EF_hand_dom"/>
</dbReference>
<dbReference type="InterPro" id="IPR011992">
    <property type="entry name" value="EF-hand-dom_pair"/>
</dbReference>
<dbReference type="GO" id="GO:0005509">
    <property type="term" value="F:calcium ion binding"/>
    <property type="evidence" value="ECO:0007669"/>
    <property type="project" value="InterPro"/>
</dbReference>
<evidence type="ECO:0000313" key="13">
    <source>
        <dbReference type="EMBL" id="GAU29893.1"/>
    </source>
</evidence>
<evidence type="ECO:0000256" key="5">
    <source>
        <dbReference type="ARBA" id="ARBA00022723"/>
    </source>
</evidence>
<dbReference type="GO" id="GO:0005886">
    <property type="term" value="C:plasma membrane"/>
    <property type="evidence" value="ECO:0007669"/>
    <property type="project" value="UniProtKB-SubCell"/>
</dbReference>
<dbReference type="InterPro" id="IPR045063">
    <property type="entry name" value="Dynamin_N"/>
</dbReference>
<reference evidence="14" key="1">
    <citation type="journal article" date="2017" name="Front. Plant Sci.">
        <title>Climate Clever Clovers: New Paradigm to Reduce the Environmental Footprint of Ruminants by Breeding Low Methanogenic Forages Utilizing Haplotype Variation.</title>
        <authorList>
            <person name="Kaur P."/>
            <person name="Appels R."/>
            <person name="Bayer P.E."/>
            <person name="Keeble-Gagnere G."/>
            <person name="Wang J."/>
            <person name="Hirakawa H."/>
            <person name="Shirasawa K."/>
            <person name="Vercoe P."/>
            <person name="Stefanova K."/>
            <person name="Durmic Z."/>
            <person name="Nichols P."/>
            <person name="Revell C."/>
            <person name="Isobe S.N."/>
            <person name="Edwards D."/>
            <person name="Erskine W."/>
        </authorList>
    </citation>
    <scope>NUCLEOTIDE SEQUENCE [LARGE SCALE GENOMIC DNA]</scope>
    <source>
        <strain evidence="14">cv. Daliak</strain>
    </source>
</reference>
<dbReference type="SMART" id="SM00054">
    <property type="entry name" value="EFh"/>
    <property type="match status" value="2"/>
</dbReference>
<dbReference type="AlphaFoldDB" id="A0A2Z6MJ99"/>
<comment type="subcellular location">
    <subcellularLocation>
        <location evidence="1">Cell membrane</location>
        <topology evidence="1">Peripheral membrane protein</topology>
        <orientation evidence="1">Cytoplasmic side</orientation>
    </subcellularLocation>
    <subcellularLocation>
        <location evidence="2">Endosome membrane</location>
        <topology evidence="2">Peripheral membrane protein</topology>
    </subcellularLocation>
</comment>
<evidence type="ECO:0000259" key="11">
    <source>
        <dbReference type="PROSITE" id="PS50222"/>
    </source>
</evidence>
<keyword evidence="8" id="KW-0106">Calcium</keyword>
<keyword evidence="14" id="KW-1185">Reference proteome</keyword>
<protein>
    <submittedName>
        <fullName evidence="13">Uncharacterized protein</fullName>
    </submittedName>
</protein>
<feature type="domain" description="Dynamin-type G" evidence="12">
    <location>
        <begin position="163"/>
        <end position="399"/>
    </location>
</feature>
<feature type="domain" description="EF-hand" evidence="11">
    <location>
        <begin position="9"/>
        <end position="44"/>
    </location>
</feature>
<dbReference type="GO" id="GO:0006897">
    <property type="term" value="P:endocytosis"/>
    <property type="evidence" value="ECO:0007669"/>
    <property type="project" value="UniProtKB-KW"/>
</dbReference>